<comment type="caution">
    <text evidence="1">The sequence shown here is derived from an EMBL/GenBank/DDBJ whole genome shotgun (WGS) entry which is preliminary data.</text>
</comment>
<name>A0ACB9J6G6_9ASTR</name>
<organism evidence="1 2">
    <name type="scientific">Smallanthus sonchifolius</name>
    <dbReference type="NCBI Taxonomy" id="185202"/>
    <lineage>
        <taxon>Eukaryota</taxon>
        <taxon>Viridiplantae</taxon>
        <taxon>Streptophyta</taxon>
        <taxon>Embryophyta</taxon>
        <taxon>Tracheophyta</taxon>
        <taxon>Spermatophyta</taxon>
        <taxon>Magnoliopsida</taxon>
        <taxon>eudicotyledons</taxon>
        <taxon>Gunneridae</taxon>
        <taxon>Pentapetalae</taxon>
        <taxon>asterids</taxon>
        <taxon>campanulids</taxon>
        <taxon>Asterales</taxon>
        <taxon>Asteraceae</taxon>
        <taxon>Asteroideae</taxon>
        <taxon>Heliantheae alliance</taxon>
        <taxon>Millerieae</taxon>
        <taxon>Smallanthus</taxon>
    </lineage>
</organism>
<keyword evidence="2" id="KW-1185">Reference proteome</keyword>
<reference evidence="2" key="1">
    <citation type="journal article" date="2022" name="Mol. Ecol. Resour.">
        <title>The genomes of chicory, endive, great burdock and yacon provide insights into Asteraceae palaeo-polyploidization history and plant inulin production.</title>
        <authorList>
            <person name="Fan W."/>
            <person name="Wang S."/>
            <person name="Wang H."/>
            <person name="Wang A."/>
            <person name="Jiang F."/>
            <person name="Liu H."/>
            <person name="Zhao H."/>
            <person name="Xu D."/>
            <person name="Zhang Y."/>
        </authorList>
    </citation>
    <scope>NUCLEOTIDE SEQUENCE [LARGE SCALE GENOMIC DNA]</scope>
    <source>
        <strain evidence="2">cv. Yunnan</strain>
    </source>
</reference>
<accession>A0ACB9J6G6</accession>
<reference evidence="1 2" key="2">
    <citation type="journal article" date="2022" name="Mol. Ecol. Resour.">
        <title>The genomes of chicory, endive, great burdock and yacon provide insights into Asteraceae paleo-polyploidization history and plant inulin production.</title>
        <authorList>
            <person name="Fan W."/>
            <person name="Wang S."/>
            <person name="Wang H."/>
            <person name="Wang A."/>
            <person name="Jiang F."/>
            <person name="Liu H."/>
            <person name="Zhao H."/>
            <person name="Xu D."/>
            <person name="Zhang Y."/>
        </authorList>
    </citation>
    <scope>NUCLEOTIDE SEQUENCE [LARGE SCALE GENOMIC DNA]</scope>
    <source>
        <strain evidence="2">cv. Yunnan</strain>
        <tissue evidence="1">Leaves</tissue>
    </source>
</reference>
<evidence type="ECO:0000313" key="2">
    <source>
        <dbReference type="Proteomes" id="UP001056120"/>
    </source>
</evidence>
<sequence length="214" mass="23412">MSTSIPIVDLSSDSEPIDPTVPLPPGCFYIRDSKTGLPCVWNQQENCGWIPDDSEIISSPTRPIRSTAHRPASPVMCEPVVEVPVPVVEVPAPVDRAFTPPPNDIRLVYTRKRKKGVPGEQTVQGAIAGCVGDVLARPVGKGIVVAHESRIAELESLVRVLKSKVECLDDVSDAHYGRFLTLDEERLLDEDAMNMMHFRINDLDVAGVTTGHRL</sequence>
<dbReference type="EMBL" id="CM042022">
    <property type="protein sequence ID" value="KAI3815533.1"/>
    <property type="molecule type" value="Genomic_DNA"/>
</dbReference>
<dbReference type="Proteomes" id="UP001056120">
    <property type="component" value="Linkage Group LG05"/>
</dbReference>
<protein>
    <submittedName>
        <fullName evidence="1">Uncharacterized protein</fullName>
    </submittedName>
</protein>
<evidence type="ECO:0000313" key="1">
    <source>
        <dbReference type="EMBL" id="KAI3815533.1"/>
    </source>
</evidence>
<proteinExistence type="predicted"/>
<gene>
    <name evidence="1" type="ORF">L1987_15204</name>
</gene>